<dbReference type="SUPFAM" id="SSF56219">
    <property type="entry name" value="DNase I-like"/>
    <property type="match status" value="1"/>
</dbReference>
<dbReference type="InterPro" id="IPR036397">
    <property type="entry name" value="RNaseH_sf"/>
</dbReference>
<dbReference type="Proteomes" id="UP001187734">
    <property type="component" value="Unassembled WGS sequence"/>
</dbReference>
<protein>
    <submittedName>
        <fullName evidence="5">Related to reverse transcriptase</fullName>
    </submittedName>
</protein>
<dbReference type="InterPro" id="IPR002156">
    <property type="entry name" value="RNaseH_domain"/>
</dbReference>
<dbReference type="Pfam" id="PF00078">
    <property type="entry name" value="RVT_1"/>
    <property type="match status" value="1"/>
</dbReference>
<dbReference type="GO" id="GO:0004523">
    <property type="term" value="F:RNA-DNA hybrid ribonuclease activity"/>
    <property type="evidence" value="ECO:0007669"/>
    <property type="project" value="InterPro"/>
</dbReference>
<evidence type="ECO:0000313" key="5">
    <source>
        <dbReference type="EMBL" id="SPJ85365.1"/>
    </source>
</evidence>
<name>A0AAE8MHP2_9HYPO</name>
<keyword evidence="5" id="KW-0808">Transferase</keyword>
<evidence type="ECO:0000259" key="4">
    <source>
        <dbReference type="PROSITE" id="PS50879"/>
    </source>
</evidence>
<feature type="domain" description="Reverse transcriptase" evidence="3">
    <location>
        <begin position="509"/>
        <end position="779"/>
    </location>
</feature>
<keyword evidence="2" id="KW-0496">Mitochondrion</keyword>
<dbReference type="EMBL" id="ONZP01000464">
    <property type="protein sequence ID" value="SPJ85365.1"/>
    <property type="molecule type" value="Genomic_DNA"/>
</dbReference>
<dbReference type="PROSITE" id="PS50879">
    <property type="entry name" value="RNASE_H_1"/>
    <property type="match status" value="1"/>
</dbReference>
<dbReference type="InterPro" id="IPR000477">
    <property type="entry name" value="RT_dom"/>
</dbReference>
<gene>
    <name evidence="5" type="ORF">FTOL_11146</name>
</gene>
<evidence type="ECO:0000313" key="6">
    <source>
        <dbReference type="Proteomes" id="UP001187734"/>
    </source>
</evidence>
<comment type="caution">
    <text evidence="5">The sequence shown here is derived from an EMBL/GenBank/DDBJ whole genome shotgun (WGS) entry which is preliminary data.</text>
</comment>
<evidence type="ECO:0000256" key="2">
    <source>
        <dbReference type="ARBA" id="ARBA00023128"/>
    </source>
</evidence>
<dbReference type="InterPro" id="IPR036691">
    <property type="entry name" value="Endo/exonu/phosph_ase_sf"/>
</dbReference>
<dbReference type="PANTHER" id="PTHR33481:SF1">
    <property type="entry name" value="ENDONUCLEASE_EXONUCLEASE_PHOSPHATASE DOMAIN-CONTAINING PROTEIN-RELATED"/>
    <property type="match status" value="1"/>
</dbReference>
<dbReference type="GO" id="GO:0005739">
    <property type="term" value="C:mitochondrion"/>
    <property type="evidence" value="ECO:0007669"/>
    <property type="project" value="UniProtKB-SubCell"/>
</dbReference>
<keyword evidence="6" id="KW-1185">Reference proteome</keyword>
<dbReference type="SUPFAM" id="SSF53098">
    <property type="entry name" value="Ribonuclease H-like"/>
    <property type="match status" value="1"/>
</dbReference>
<reference evidence="5" key="1">
    <citation type="submission" date="2018-03" db="EMBL/GenBank/DDBJ databases">
        <authorList>
            <person name="Guldener U."/>
        </authorList>
    </citation>
    <scope>NUCLEOTIDE SEQUENCE</scope>
</reference>
<accession>A0AAE8MHP2</accession>
<dbReference type="CDD" id="cd01650">
    <property type="entry name" value="RT_nLTR_like"/>
    <property type="match status" value="1"/>
</dbReference>
<dbReference type="GO" id="GO:0003964">
    <property type="term" value="F:RNA-directed DNA polymerase activity"/>
    <property type="evidence" value="ECO:0007669"/>
    <property type="project" value="UniProtKB-KW"/>
</dbReference>
<dbReference type="Gene3D" id="3.30.420.10">
    <property type="entry name" value="Ribonuclease H-like superfamily/Ribonuclease H"/>
    <property type="match status" value="1"/>
</dbReference>
<proteinExistence type="predicted"/>
<sequence length="1283" mass="143928">MDNCAAPEQCINCLGPHVASLHAQQETQQDVRSPQNDDITLYSKTRKNDRKPLRIFQANVGKIPPAHDCTLALADAERYDVVLLQEPWTAHTKTRSMTKTHPAYDTFTPVEVWNSNETRPRVMTYVRRDPRLLADQIRPFRTRDILWLTINGIAIVNFYRQNDERDALNTLLRWPVPERCLVAGDFNARHRSWQTGQATNRGQEIAGWASENDLALLNTLDIPTNPHGNTIDLAFTNMPLAEATIEDHLATSSDHFTLSLTLPDVRPAPLQPGKVRVTTEDELKRFVEIVEFGATEVPQADSTPAELDELALALVNLLTSAAKAAGRPTRKSARSAPWWTEECAGAAAAFRAIRRIYPRGFNQDVQMAKRDLHRVVRRAKRQYWRDLIDSFSSSGAVFKAVRWLKSPGPFQPPPLQVDDIVYETQMDKANALRRATLERRTSDDDIVNPWTSVCPPRSIPFSLKISLDEAQYATLNTGNTSPGSDNITVDLLKAVWHIIGTHVRRLFERCLSIGHHPKPFKEAEVVMIAKPGRRDLTSPRAWRPVSLLSCLGKGLERLIARRLAWAAVHYNVLHSQQAGALPKRSATDLVTALIHDIEVAFAHKKVATLVTMDIQGAFDTVMRNRLVLRLREQGWPEHLARWAESFMKDRLARVRYQDTITPFTPLQCGLPQGSPVSPILFLLYTEPIYRLGNPQGRFGYADDTAILSIGDTVDSTTAAASASIDEMVRWGAANGVLFDPKKTEVMHFSRSNLRTTPAVRHGDIEKHPEPALRWLGIWLDSRLSFRIHVETWTAKAQAVAYHLRGLANTVHGPLPSAVRSAVRACVEPVLLHGSEAWYPGTTRPRWSQPTRDTPSSNQHLIQRMNKALNQSMRAILPVWKTTPITVLHRESGIPPVEQLLEARRLRFAARLKSLDDAHPLAKRTTPPRQPTYHDLIKRRYQTQPESSFRTRLRRTDELLASCVRPKLVQRYFHQGKMPPLQTASKEKTAEAFLRWAKSLGPLNLVVYSDGSLSEKGMASYGFIIHQDNSPIFEGSGRLGPAEVFDAEARGALEGLKAALNLPTSATQNIIICLDNLAAASCLRGTPSDSSQDVFLEFQALATSHGSTHVRWVPGHTDIPGNEEADRLAKAASLLPEPEAAQPTLAYLRRIARQKPKEAFETWWSTAAPEQYKRFDLKATTGCPPELSLPRAALHHLLAARSLHGDFAAYHERFDHSDARLVCSCNRLKAPDHIFYCRKVPPRHRVRLSPSPNAAINLAVGKDFTKFVDLSKDSAFFGKICPRY</sequence>
<dbReference type="Pfam" id="PF00075">
    <property type="entry name" value="RNase_H"/>
    <property type="match status" value="1"/>
</dbReference>
<keyword evidence="5" id="KW-0548">Nucleotidyltransferase</keyword>
<dbReference type="GO" id="GO:0003676">
    <property type="term" value="F:nucleic acid binding"/>
    <property type="evidence" value="ECO:0007669"/>
    <property type="project" value="InterPro"/>
</dbReference>
<keyword evidence="5" id="KW-0695">RNA-directed DNA polymerase</keyword>
<dbReference type="CDD" id="cd09276">
    <property type="entry name" value="Rnase_HI_RT_non_LTR"/>
    <property type="match status" value="1"/>
</dbReference>
<evidence type="ECO:0000256" key="1">
    <source>
        <dbReference type="ARBA" id="ARBA00004173"/>
    </source>
</evidence>
<dbReference type="InterPro" id="IPR005135">
    <property type="entry name" value="Endo/exonuclease/phosphatase"/>
</dbReference>
<dbReference type="SUPFAM" id="SSF56672">
    <property type="entry name" value="DNA/RNA polymerases"/>
    <property type="match status" value="1"/>
</dbReference>
<evidence type="ECO:0000259" key="3">
    <source>
        <dbReference type="PROSITE" id="PS50878"/>
    </source>
</evidence>
<comment type="subcellular location">
    <subcellularLocation>
        <location evidence="1">Mitochondrion</location>
    </subcellularLocation>
</comment>
<dbReference type="Gene3D" id="3.60.10.10">
    <property type="entry name" value="Endonuclease/exonuclease/phosphatase"/>
    <property type="match status" value="1"/>
</dbReference>
<dbReference type="PANTHER" id="PTHR33481">
    <property type="entry name" value="REVERSE TRANSCRIPTASE"/>
    <property type="match status" value="1"/>
</dbReference>
<dbReference type="InterPro" id="IPR012337">
    <property type="entry name" value="RNaseH-like_sf"/>
</dbReference>
<feature type="domain" description="RNase H type-1" evidence="4">
    <location>
        <begin position="1000"/>
        <end position="1133"/>
    </location>
</feature>
<dbReference type="InterPro" id="IPR043502">
    <property type="entry name" value="DNA/RNA_pol_sf"/>
</dbReference>
<dbReference type="PROSITE" id="PS50878">
    <property type="entry name" value="RT_POL"/>
    <property type="match status" value="1"/>
</dbReference>
<organism evidence="5 6">
    <name type="scientific">Fusarium torulosum</name>
    <dbReference type="NCBI Taxonomy" id="33205"/>
    <lineage>
        <taxon>Eukaryota</taxon>
        <taxon>Fungi</taxon>
        <taxon>Dikarya</taxon>
        <taxon>Ascomycota</taxon>
        <taxon>Pezizomycotina</taxon>
        <taxon>Sordariomycetes</taxon>
        <taxon>Hypocreomycetidae</taxon>
        <taxon>Hypocreales</taxon>
        <taxon>Nectriaceae</taxon>
        <taxon>Fusarium</taxon>
    </lineage>
</organism>
<dbReference type="Pfam" id="PF14529">
    <property type="entry name" value="Exo_endo_phos_2"/>
    <property type="match status" value="1"/>
</dbReference>